<dbReference type="SMART" id="SM00213">
    <property type="entry name" value="UBQ"/>
    <property type="match status" value="1"/>
</dbReference>
<keyword evidence="4" id="KW-1185">Reference proteome</keyword>
<dbReference type="Gene3D" id="3.10.20.90">
    <property type="entry name" value="Phosphatidylinositol 3-kinase Catalytic Subunit, Chain A, domain 1"/>
    <property type="match status" value="1"/>
</dbReference>
<feature type="compositionally biased region" description="Polar residues" evidence="1">
    <location>
        <begin position="173"/>
        <end position="195"/>
    </location>
</feature>
<feature type="region of interest" description="Disordered" evidence="1">
    <location>
        <begin position="153"/>
        <end position="206"/>
    </location>
</feature>
<name>A0A1Y1W9T7_9FUNG</name>
<organism evidence="3 4">
    <name type="scientific">Linderina pennispora</name>
    <dbReference type="NCBI Taxonomy" id="61395"/>
    <lineage>
        <taxon>Eukaryota</taxon>
        <taxon>Fungi</taxon>
        <taxon>Fungi incertae sedis</taxon>
        <taxon>Zoopagomycota</taxon>
        <taxon>Kickxellomycotina</taxon>
        <taxon>Kickxellomycetes</taxon>
        <taxon>Kickxellales</taxon>
        <taxon>Kickxellaceae</taxon>
        <taxon>Linderina</taxon>
    </lineage>
</organism>
<dbReference type="GeneID" id="63802180"/>
<evidence type="ECO:0000313" key="3">
    <source>
        <dbReference type="EMBL" id="ORX70212.1"/>
    </source>
</evidence>
<dbReference type="InterPro" id="IPR000626">
    <property type="entry name" value="Ubiquitin-like_dom"/>
</dbReference>
<reference evidence="3 4" key="1">
    <citation type="submission" date="2016-07" db="EMBL/GenBank/DDBJ databases">
        <title>Pervasive Adenine N6-methylation of Active Genes in Fungi.</title>
        <authorList>
            <consortium name="DOE Joint Genome Institute"/>
            <person name="Mondo S.J."/>
            <person name="Dannebaum R.O."/>
            <person name="Kuo R.C."/>
            <person name="Labutti K."/>
            <person name="Haridas S."/>
            <person name="Kuo A."/>
            <person name="Salamov A."/>
            <person name="Ahrendt S.R."/>
            <person name="Lipzen A."/>
            <person name="Sullivan W."/>
            <person name="Andreopoulos W.B."/>
            <person name="Clum A."/>
            <person name="Lindquist E."/>
            <person name="Daum C."/>
            <person name="Ramamoorthy G.K."/>
            <person name="Gryganskyi A."/>
            <person name="Culley D."/>
            <person name="Magnuson J.K."/>
            <person name="James T.Y."/>
            <person name="O'Malley M.A."/>
            <person name="Stajich J.E."/>
            <person name="Spatafora J.W."/>
            <person name="Visel A."/>
            <person name="Grigoriev I.V."/>
        </authorList>
    </citation>
    <scope>NUCLEOTIDE SEQUENCE [LARGE SCALE GENOMIC DNA]</scope>
    <source>
        <strain evidence="3 4">ATCC 12442</strain>
    </source>
</reference>
<evidence type="ECO:0000256" key="1">
    <source>
        <dbReference type="SAM" id="MobiDB-lite"/>
    </source>
</evidence>
<dbReference type="CDD" id="cd17039">
    <property type="entry name" value="Ubl_ubiquitin_like"/>
    <property type="match status" value="1"/>
</dbReference>
<dbReference type="InterPro" id="IPR029071">
    <property type="entry name" value="Ubiquitin-like_domsf"/>
</dbReference>
<dbReference type="EMBL" id="MCFD01000006">
    <property type="protein sequence ID" value="ORX70212.1"/>
    <property type="molecule type" value="Genomic_DNA"/>
</dbReference>
<dbReference type="PROSITE" id="PS50053">
    <property type="entry name" value="UBIQUITIN_2"/>
    <property type="match status" value="1"/>
</dbReference>
<proteinExistence type="predicted"/>
<dbReference type="SUPFAM" id="SSF54236">
    <property type="entry name" value="Ubiquitin-like"/>
    <property type="match status" value="1"/>
</dbReference>
<dbReference type="OrthoDB" id="428577at2759"/>
<evidence type="ECO:0000259" key="2">
    <source>
        <dbReference type="PROSITE" id="PS50053"/>
    </source>
</evidence>
<gene>
    <name evidence="3" type="ORF">DL89DRAFT_257478</name>
</gene>
<dbReference type="AlphaFoldDB" id="A0A1Y1W9T7"/>
<protein>
    <recommendedName>
        <fullName evidence="2">Ubiquitin-like domain-containing protein</fullName>
    </recommendedName>
</protein>
<evidence type="ECO:0000313" key="4">
    <source>
        <dbReference type="Proteomes" id="UP000193922"/>
    </source>
</evidence>
<feature type="domain" description="Ubiquitin-like" evidence="2">
    <location>
        <begin position="63"/>
        <end position="140"/>
    </location>
</feature>
<comment type="caution">
    <text evidence="3">The sequence shown here is derived from an EMBL/GenBank/DDBJ whole genome shotgun (WGS) entry which is preliminary data.</text>
</comment>
<dbReference type="Pfam" id="PF00240">
    <property type="entry name" value="ubiquitin"/>
    <property type="match status" value="1"/>
</dbReference>
<sequence length="257" mass="27950">MVANSALYDTLLTQLSQLSPLRAFEADAKVPAGARYPPQHCDFKMPPVDAAATLPPEEREDYFSLTFKTLKAPVRKFTLHTSSIRTVAQVKRHLSRVSNIPVSTMRLVLGGKGLVDSKLIGDYPIQSDSVIQIISRPAGSADPDADKATEVVAADEANPLSSVLEKEDDGSRSRPTSIVASAVSNKQTVEAQSTVDGHESDDESDDEAEVMTELTKDRLKQDNGAFRNELRQLVSRQFGASQATSVNRLLDSYFASL</sequence>
<dbReference type="RefSeq" id="XP_040743850.1">
    <property type="nucleotide sequence ID" value="XM_040885532.1"/>
</dbReference>
<dbReference type="STRING" id="61395.A0A1Y1W9T7"/>
<accession>A0A1Y1W9T7</accession>
<dbReference type="Proteomes" id="UP000193922">
    <property type="component" value="Unassembled WGS sequence"/>
</dbReference>